<keyword evidence="2" id="KW-1185">Reference proteome</keyword>
<proteinExistence type="predicted"/>
<accession>A0A8B9Z7E8</accession>
<evidence type="ECO:0000313" key="1">
    <source>
        <dbReference type="Ensembl" id="ENSBJAP00000004593.1"/>
    </source>
</evidence>
<dbReference type="AlphaFoldDB" id="A0A8B9Z7E8"/>
<organism evidence="1 2">
    <name type="scientific">Buteo japonicus</name>
    <dbReference type="NCBI Taxonomy" id="224669"/>
    <lineage>
        <taxon>Eukaryota</taxon>
        <taxon>Metazoa</taxon>
        <taxon>Chordata</taxon>
        <taxon>Craniata</taxon>
        <taxon>Vertebrata</taxon>
        <taxon>Euteleostomi</taxon>
        <taxon>Archelosauria</taxon>
        <taxon>Archosauria</taxon>
        <taxon>Dinosauria</taxon>
        <taxon>Saurischia</taxon>
        <taxon>Theropoda</taxon>
        <taxon>Coelurosauria</taxon>
        <taxon>Aves</taxon>
        <taxon>Neognathae</taxon>
        <taxon>Neoaves</taxon>
        <taxon>Telluraves</taxon>
        <taxon>Accipitrimorphae</taxon>
        <taxon>Accipitriformes</taxon>
        <taxon>Accipitridae</taxon>
        <taxon>Accipitrinae</taxon>
        <taxon>Buteo</taxon>
    </lineage>
</organism>
<dbReference type="Proteomes" id="UP000694555">
    <property type="component" value="Unplaced"/>
</dbReference>
<reference evidence="1" key="2">
    <citation type="submission" date="2025-09" db="UniProtKB">
        <authorList>
            <consortium name="Ensembl"/>
        </authorList>
    </citation>
    <scope>IDENTIFICATION</scope>
</reference>
<name>A0A8B9Z7E8_9AVES</name>
<dbReference type="Ensembl" id="ENSBJAT00000004722.1">
    <property type="protein sequence ID" value="ENSBJAP00000004593.1"/>
    <property type="gene ID" value="ENSBJAG00000003323.1"/>
</dbReference>
<protein>
    <submittedName>
        <fullName evidence="1">Uncharacterized protein</fullName>
    </submittedName>
</protein>
<evidence type="ECO:0000313" key="2">
    <source>
        <dbReference type="Proteomes" id="UP000694555"/>
    </source>
</evidence>
<reference evidence="1" key="1">
    <citation type="submission" date="2025-08" db="UniProtKB">
        <authorList>
            <consortium name="Ensembl"/>
        </authorList>
    </citation>
    <scope>IDENTIFICATION</scope>
</reference>
<sequence>KNPGILKIWGLYKSCRSICRTYPRCRMIHLTVIFGKIWRYSTYADSHLLFGFSSPSGLSAGLMRLLSKRSSPRREVVPHVGTVVHGSSPSTLEFNIWR</sequence>